<dbReference type="InterPro" id="IPR034904">
    <property type="entry name" value="FSCA_dom_sf"/>
</dbReference>
<organism evidence="3 4">
    <name type="scientific">Caminibacter pacificus</name>
    <dbReference type="NCBI Taxonomy" id="1424653"/>
    <lineage>
        <taxon>Bacteria</taxon>
        <taxon>Pseudomonadati</taxon>
        <taxon>Campylobacterota</taxon>
        <taxon>Epsilonproteobacteria</taxon>
        <taxon>Nautiliales</taxon>
        <taxon>Nautiliaceae</taxon>
        <taxon>Caminibacter</taxon>
    </lineage>
</organism>
<dbReference type="EMBL" id="CP027432">
    <property type="protein sequence ID" value="QCI27806.1"/>
    <property type="molecule type" value="Genomic_DNA"/>
</dbReference>
<dbReference type="SUPFAM" id="SSF117916">
    <property type="entry name" value="Fe-S cluster assembly (FSCA) domain-like"/>
    <property type="match status" value="1"/>
</dbReference>
<protein>
    <submittedName>
        <fullName evidence="2">DUF59 domain-containing protein</fullName>
    </submittedName>
    <submittedName>
        <fullName evidence="3">Uncharacterized protein DUF59</fullName>
    </submittedName>
</protein>
<evidence type="ECO:0000313" key="2">
    <source>
        <dbReference type="EMBL" id="QCI27806.1"/>
    </source>
</evidence>
<evidence type="ECO:0000313" key="5">
    <source>
        <dbReference type="Proteomes" id="UP000298805"/>
    </source>
</evidence>
<reference evidence="5" key="1">
    <citation type="submission" date="2018-03" db="EMBL/GenBank/DDBJ databases">
        <title>A comparative analysis of the Nautiliaceae.</title>
        <authorList>
            <person name="Grosche A."/>
            <person name="Smedile F."/>
            <person name="Vetriani C."/>
        </authorList>
    </citation>
    <scope>NUCLEOTIDE SEQUENCE [LARGE SCALE GENOMIC DNA]</scope>
    <source>
        <strain evidence="5">TB6</strain>
    </source>
</reference>
<reference evidence="3 4" key="2">
    <citation type="submission" date="2018-11" db="EMBL/GenBank/DDBJ databases">
        <title>Genomic Encyclopedia of Type Strains, Phase IV (KMG-IV): sequencing the most valuable type-strain genomes for metagenomic binning, comparative biology and taxonomic classification.</title>
        <authorList>
            <person name="Goeker M."/>
        </authorList>
    </citation>
    <scope>NUCLEOTIDE SEQUENCE [LARGE SCALE GENOMIC DNA]</scope>
    <source>
        <strain evidence="3 4">DSM 27783</strain>
    </source>
</reference>
<evidence type="ECO:0000259" key="1">
    <source>
        <dbReference type="Pfam" id="PF01883"/>
    </source>
</evidence>
<sequence>MDFFEIVKTIESIQHPAIATSLTNLGILQDVDIEGDTVKATFVWPFANIPIKEQIINSVKAPLNAKGLKLEYNERIMNEDEKQRFLELEKKYWRGGPAACGM</sequence>
<reference evidence="2" key="3">
    <citation type="submission" date="2019-06" db="EMBL/GenBank/DDBJ databases">
        <title>A comparative analysis of the Nautiliaceae.</title>
        <authorList>
            <person name="Grosche A."/>
            <person name="Smedile F."/>
            <person name="Vetriani C."/>
        </authorList>
    </citation>
    <scope>NUCLEOTIDE SEQUENCE</scope>
    <source>
        <strain evidence="2">TB6</strain>
    </source>
</reference>
<evidence type="ECO:0000313" key="3">
    <source>
        <dbReference type="EMBL" id="ROR40019.1"/>
    </source>
</evidence>
<feature type="domain" description="MIP18 family-like" evidence="1">
    <location>
        <begin position="6"/>
        <end position="61"/>
    </location>
</feature>
<dbReference type="Proteomes" id="UP000272781">
    <property type="component" value="Unassembled WGS sequence"/>
</dbReference>
<dbReference type="Gene3D" id="3.30.300.130">
    <property type="entry name" value="Fe-S cluster assembly (FSCA)"/>
    <property type="match status" value="1"/>
</dbReference>
<dbReference type="Proteomes" id="UP000298805">
    <property type="component" value="Chromosome"/>
</dbReference>
<keyword evidence="5" id="KW-1185">Reference proteome</keyword>
<evidence type="ECO:0000313" key="4">
    <source>
        <dbReference type="Proteomes" id="UP000272781"/>
    </source>
</evidence>
<accession>A0AAJ4RCU1</accession>
<dbReference type="Pfam" id="PF01883">
    <property type="entry name" value="FeS_assembly_P"/>
    <property type="match status" value="1"/>
</dbReference>
<dbReference type="EMBL" id="RJVK01000002">
    <property type="protein sequence ID" value="ROR40019.1"/>
    <property type="molecule type" value="Genomic_DNA"/>
</dbReference>
<name>A0AAJ4RCU1_9BACT</name>
<proteinExistence type="predicted"/>
<dbReference type="AlphaFoldDB" id="A0AAJ4RCU1"/>
<dbReference type="InterPro" id="IPR002744">
    <property type="entry name" value="MIP18-like"/>
</dbReference>
<dbReference type="RefSeq" id="WP_123352403.1">
    <property type="nucleotide sequence ID" value="NZ_CP027432.2"/>
</dbReference>
<gene>
    <name evidence="2" type="ORF">C6V80_02145</name>
    <name evidence="3" type="ORF">EDC58_0999</name>
</gene>